<dbReference type="InterPro" id="IPR048279">
    <property type="entry name" value="MdtK-like"/>
</dbReference>
<reference evidence="11 12" key="1">
    <citation type="submission" date="2019-05" db="EMBL/GenBank/DDBJ databases">
        <title>Complete genome sequencing of Anaerostipes rhamnosivorans.</title>
        <authorList>
            <person name="Bui T.P.N."/>
            <person name="de Vos W.M."/>
        </authorList>
    </citation>
    <scope>NUCLEOTIDE SEQUENCE [LARGE SCALE GENOMIC DNA]</scope>
    <source>
        <strain evidence="11 12">1y2</strain>
    </source>
</reference>
<feature type="transmembrane region" description="Helical" evidence="10">
    <location>
        <begin position="262"/>
        <end position="288"/>
    </location>
</feature>
<feature type="transmembrane region" description="Helical" evidence="10">
    <location>
        <begin position="7"/>
        <end position="26"/>
    </location>
</feature>
<dbReference type="GO" id="GO:0015297">
    <property type="term" value="F:antiporter activity"/>
    <property type="evidence" value="ECO:0007669"/>
    <property type="project" value="InterPro"/>
</dbReference>
<dbReference type="GO" id="GO:0042910">
    <property type="term" value="F:xenobiotic transmembrane transporter activity"/>
    <property type="evidence" value="ECO:0007669"/>
    <property type="project" value="InterPro"/>
</dbReference>
<keyword evidence="9" id="KW-0046">Antibiotic resistance</keyword>
<proteinExistence type="inferred from homology"/>
<organism evidence="11 12">
    <name type="scientific">Anaerostipes rhamnosivorans</name>
    <dbReference type="NCBI Taxonomy" id="1229621"/>
    <lineage>
        <taxon>Bacteria</taxon>
        <taxon>Bacillati</taxon>
        <taxon>Bacillota</taxon>
        <taxon>Clostridia</taxon>
        <taxon>Lachnospirales</taxon>
        <taxon>Lachnospiraceae</taxon>
        <taxon>Anaerostipes</taxon>
    </lineage>
</organism>
<sequence>MNKNKFYQFVIPSVCASMVTGLYFVVDGIFVGRGIGSSGLGAINLAVPFICILTAVAMMIAMGGATITSIFIGQGNDKKAVHSFMNSIFLVLIFSAVMTIISFLFSDSIAMILGAKGNLLSLTSDYLRYYILFGVFFCMAMVLAAFVRNDGSPRLGLVGMAAGAISNVFLDWLFIFVFNMGIHGAAIASGLGQVISCMIMLPHFIVGKGRLKLKLLPLKKYYVLEILRRGIPELITQMSQPITIFCYNLIVIQYLGNMGVSAFSVVCYLLTLVFSIFIGVSDGIQPLISRSVGEGKKELEQYFFRKGIVINFLLALSLYAVLLLFGKPIIHIFNREPALVRLASESLSVYGISFLFAAVNMIFTTYHLASKRTSKALVIASLRSFVVNVAFIFLLPSVFGRQALWTGIIAAEAAVTAIAVLMMKRKLKSQAYKATAAEN</sequence>
<keyword evidence="4" id="KW-0813">Transport</keyword>
<evidence type="ECO:0000256" key="5">
    <source>
        <dbReference type="ARBA" id="ARBA00022475"/>
    </source>
</evidence>
<name>A0A4P8IEH4_9FIRM</name>
<feature type="transmembrane region" description="Helical" evidence="10">
    <location>
        <begin position="46"/>
        <end position="72"/>
    </location>
</feature>
<dbReference type="Proteomes" id="UP000298653">
    <property type="component" value="Chromosome"/>
</dbReference>
<keyword evidence="7 10" id="KW-1133">Transmembrane helix</keyword>
<evidence type="ECO:0000256" key="2">
    <source>
        <dbReference type="ARBA" id="ARBA00008417"/>
    </source>
</evidence>
<dbReference type="KEGG" id="arf:AR1Y2_2724"/>
<evidence type="ECO:0000256" key="4">
    <source>
        <dbReference type="ARBA" id="ARBA00022448"/>
    </source>
</evidence>
<dbReference type="InterPro" id="IPR045070">
    <property type="entry name" value="MATE_MepA-like"/>
</dbReference>
<keyword evidence="12" id="KW-1185">Reference proteome</keyword>
<feature type="transmembrane region" description="Helical" evidence="10">
    <location>
        <begin position="376"/>
        <end position="397"/>
    </location>
</feature>
<feature type="transmembrane region" description="Helical" evidence="10">
    <location>
        <begin position="84"/>
        <end position="106"/>
    </location>
</feature>
<dbReference type="RefSeq" id="WP_137329443.1">
    <property type="nucleotide sequence ID" value="NZ_CP040058.1"/>
</dbReference>
<keyword evidence="6 10" id="KW-0812">Transmembrane</keyword>
<feature type="transmembrane region" description="Helical" evidence="10">
    <location>
        <begin position="308"/>
        <end position="330"/>
    </location>
</feature>
<comment type="subcellular location">
    <subcellularLocation>
        <location evidence="1">Cell membrane</location>
        <topology evidence="1">Multi-pass membrane protein</topology>
    </subcellularLocation>
</comment>
<feature type="transmembrane region" description="Helical" evidence="10">
    <location>
        <begin position="184"/>
        <end position="206"/>
    </location>
</feature>
<keyword evidence="8 10" id="KW-0472">Membrane</keyword>
<feature type="transmembrane region" description="Helical" evidence="10">
    <location>
        <begin position="403"/>
        <end position="423"/>
    </location>
</feature>
<evidence type="ECO:0000256" key="6">
    <source>
        <dbReference type="ARBA" id="ARBA00022692"/>
    </source>
</evidence>
<evidence type="ECO:0000256" key="7">
    <source>
        <dbReference type="ARBA" id="ARBA00022989"/>
    </source>
</evidence>
<protein>
    <recommendedName>
        <fullName evidence="3">Multidrug export protein MepA</fullName>
    </recommendedName>
</protein>
<dbReference type="OrthoDB" id="305360at2"/>
<evidence type="ECO:0000256" key="1">
    <source>
        <dbReference type="ARBA" id="ARBA00004651"/>
    </source>
</evidence>
<feature type="transmembrane region" description="Helical" evidence="10">
    <location>
        <begin position="155"/>
        <end position="178"/>
    </location>
</feature>
<dbReference type="CDD" id="cd13143">
    <property type="entry name" value="MATE_MepA_like"/>
    <property type="match status" value="1"/>
</dbReference>
<feature type="transmembrane region" description="Helical" evidence="10">
    <location>
        <begin position="350"/>
        <end position="369"/>
    </location>
</feature>
<evidence type="ECO:0000256" key="8">
    <source>
        <dbReference type="ARBA" id="ARBA00023136"/>
    </source>
</evidence>
<dbReference type="PIRSF" id="PIRSF006603">
    <property type="entry name" value="DinF"/>
    <property type="match status" value="1"/>
</dbReference>
<dbReference type="InterPro" id="IPR051327">
    <property type="entry name" value="MATE_MepA_subfamily"/>
</dbReference>
<dbReference type="Pfam" id="PF01554">
    <property type="entry name" value="MatE"/>
    <property type="match status" value="2"/>
</dbReference>
<evidence type="ECO:0000313" key="12">
    <source>
        <dbReference type="Proteomes" id="UP000298653"/>
    </source>
</evidence>
<accession>A0A4P8IEH4</accession>
<keyword evidence="5" id="KW-1003">Cell membrane</keyword>
<dbReference type="GO" id="GO:0005886">
    <property type="term" value="C:plasma membrane"/>
    <property type="evidence" value="ECO:0007669"/>
    <property type="project" value="UniProtKB-SubCell"/>
</dbReference>
<dbReference type="AlphaFoldDB" id="A0A4P8IEH4"/>
<feature type="transmembrane region" description="Helical" evidence="10">
    <location>
        <begin position="126"/>
        <end position="148"/>
    </location>
</feature>
<evidence type="ECO:0000256" key="9">
    <source>
        <dbReference type="ARBA" id="ARBA00023251"/>
    </source>
</evidence>
<dbReference type="PANTHER" id="PTHR43823:SF3">
    <property type="entry name" value="MULTIDRUG EXPORT PROTEIN MEPA"/>
    <property type="match status" value="1"/>
</dbReference>
<comment type="similarity">
    <text evidence="2">Belongs to the multi antimicrobial extrusion (MATE) (TC 2.A.66.1) family. MepA subfamily.</text>
</comment>
<evidence type="ECO:0000313" key="11">
    <source>
        <dbReference type="EMBL" id="QCP36178.1"/>
    </source>
</evidence>
<dbReference type="EMBL" id="CP040058">
    <property type="protein sequence ID" value="QCP36178.1"/>
    <property type="molecule type" value="Genomic_DNA"/>
</dbReference>
<gene>
    <name evidence="11" type="ORF">AR1Y2_2724</name>
</gene>
<dbReference type="NCBIfam" id="TIGR00797">
    <property type="entry name" value="matE"/>
    <property type="match status" value="1"/>
</dbReference>
<dbReference type="PANTHER" id="PTHR43823">
    <property type="entry name" value="SPORULATION PROTEIN YKVU"/>
    <property type="match status" value="1"/>
</dbReference>
<evidence type="ECO:0000256" key="10">
    <source>
        <dbReference type="SAM" id="Phobius"/>
    </source>
</evidence>
<dbReference type="GO" id="GO:0046677">
    <property type="term" value="P:response to antibiotic"/>
    <property type="evidence" value="ECO:0007669"/>
    <property type="project" value="UniProtKB-KW"/>
</dbReference>
<dbReference type="InterPro" id="IPR002528">
    <property type="entry name" value="MATE_fam"/>
</dbReference>
<evidence type="ECO:0000256" key="3">
    <source>
        <dbReference type="ARBA" id="ARBA00022106"/>
    </source>
</evidence>